<dbReference type="InterPro" id="IPR025885">
    <property type="entry name" value="PapC_N"/>
</dbReference>
<dbReference type="GO" id="GO:0009297">
    <property type="term" value="P:pilus assembly"/>
    <property type="evidence" value="ECO:0007669"/>
    <property type="project" value="InterPro"/>
</dbReference>
<dbReference type="Gene3D" id="2.60.40.2070">
    <property type="match status" value="1"/>
</dbReference>
<dbReference type="PANTHER" id="PTHR30451">
    <property type="entry name" value="OUTER MEMBRANE USHER PROTEIN"/>
    <property type="match status" value="1"/>
</dbReference>
<evidence type="ECO:0000256" key="9">
    <source>
        <dbReference type="SAM" id="SignalP"/>
    </source>
</evidence>
<name>A0A7G8YPA3_9PSED</name>
<dbReference type="InterPro" id="IPR025949">
    <property type="entry name" value="PapC-like_C"/>
</dbReference>
<dbReference type="InterPro" id="IPR043142">
    <property type="entry name" value="PapC-like_C_sf"/>
</dbReference>
<dbReference type="AlphaFoldDB" id="A0A7G8YPA3"/>
<evidence type="ECO:0000256" key="3">
    <source>
        <dbReference type="ARBA" id="ARBA00022448"/>
    </source>
</evidence>
<feature type="domain" description="PapC N-terminal" evidence="11">
    <location>
        <begin position="28"/>
        <end position="172"/>
    </location>
</feature>
<dbReference type="GO" id="GO:0009279">
    <property type="term" value="C:cell outer membrane"/>
    <property type="evidence" value="ECO:0007669"/>
    <property type="project" value="UniProtKB-SubCell"/>
</dbReference>
<dbReference type="InterPro" id="IPR000015">
    <property type="entry name" value="Fimb_usher"/>
</dbReference>
<evidence type="ECO:0000259" key="10">
    <source>
        <dbReference type="Pfam" id="PF13953"/>
    </source>
</evidence>
<accession>A0A7G8YPA3</accession>
<protein>
    <submittedName>
        <fullName evidence="12">Fimbria/pilus outer membrane usher protein</fullName>
    </submittedName>
</protein>
<dbReference type="EMBL" id="CP060201">
    <property type="protein sequence ID" value="QNH77501.1"/>
    <property type="molecule type" value="Genomic_DNA"/>
</dbReference>
<evidence type="ECO:0000256" key="5">
    <source>
        <dbReference type="ARBA" id="ARBA00022692"/>
    </source>
</evidence>
<proteinExistence type="inferred from homology"/>
<reference evidence="13" key="1">
    <citation type="journal article" date="2020" name="Microbiol. Resour. Announc.">
        <title>Complete genome sequences of four natural Pseudomonas isolates that catabolize a wide range of aromatic compounds relevant to lignin valorization.</title>
        <authorList>
            <person name="Hatmaker E.A."/>
            <person name="Presley G."/>
            <person name="Cannon O."/>
            <person name="Guss A.M."/>
            <person name="Elkins J.G."/>
        </authorList>
    </citation>
    <scope>NUCLEOTIDE SEQUENCE [LARGE SCALE GENOMIC DNA]</scope>
    <source>
        <strain evidence="13">H1F5C</strain>
    </source>
</reference>
<feature type="signal peptide" evidence="9">
    <location>
        <begin position="1"/>
        <end position="24"/>
    </location>
</feature>
<evidence type="ECO:0000256" key="2">
    <source>
        <dbReference type="ARBA" id="ARBA00008064"/>
    </source>
</evidence>
<keyword evidence="5" id="KW-0812">Transmembrane</keyword>
<dbReference type="Pfam" id="PF13953">
    <property type="entry name" value="PapC_C"/>
    <property type="match status" value="1"/>
</dbReference>
<dbReference type="InterPro" id="IPR042186">
    <property type="entry name" value="FimD_plug_dom"/>
</dbReference>
<dbReference type="Proteomes" id="UP000515277">
    <property type="component" value="Chromosome"/>
</dbReference>
<dbReference type="Gene3D" id="2.60.40.3110">
    <property type="match status" value="1"/>
</dbReference>
<evidence type="ECO:0000313" key="12">
    <source>
        <dbReference type="EMBL" id="QNH77501.1"/>
    </source>
</evidence>
<evidence type="ECO:0000313" key="13">
    <source>
        <dbReference type="Proteomes" id="UP000515277"/>
    </source>
</evidence>
<dbReference type="PANTHER" id="PTHR30451:SF10">
    <property type="entry name" value="OUTER MEMBRANE USHER PROTEIN YFCU-RELATED"/>
    <property type="match status" value="1"/>
</dbReference>
<dbReference type="RefSeq" id="WP_179601690.1">
    <property type="nucleotide sequence ID" value="NZ_CP060201.1"/>
</dbReference>
<comment type="subcellular location">
    <subcellularLocation>
        <location evidence="1">Cell outer membrane</location>
        <topology evidence="1">Multi-pass membrane protein</topology>
    </subcellularLocation>
</comment>
<evidence type="ECO:0000259" key="11">
    <source>
        <dbReference type="Pfam" id="PF13954"/>
    </source>
</evidence>
<feature type="domain" description="PapC-like C-terminal" evidence="10">
    <location>
        <begin position="741"/>
        <end position="798"/>
    </location>
</feature>
<dbReference type="GO" id="GO:0015473">
    <property type="term" value="F:fimbrial usher porin activity"/>
    <property type="evidence" value="ECO:0007669"/>
    <property type="project" value="InterPro"/>
</dbReference>
<keyword evidence="4" id="KW-1134">Transmembrane beta strand</keyword>
<evidence type="ECO:0000256" key="6">
    <source>
        <dbReference type="ARBA" id="ARBA00022729"/>
    </source>
</evidence>
<dbReference type="SUPFAM" id="SSF141729">
    <property type="entry name" value="FimD N-terminal domain-like"/>
    <property type="match status" value="1"/>
</dbReference>
<keyword evidence="8" id="KW-0998">Cell outer membrane</keyword>
<gene>
    <name evidence="12" type="ORF">GGI48_30415</name>
</gene>
<evidence type="ECO:0000256" key="7">
    <source>
        <dbReference type="ARBA" id="ARBA00023136"/>
    </source>
</evidence>
<evidence type="ECO:0000256" key="4">
    <source>
        <dbReference type="ARBA" id="ARBA00022452"/>
    </source>
</evidence>
<sequence>MNTGKKYLPTVLLVVFFNYSQACAAVDFNLDVMDIGDRNTIDLSRFKSANYVMPGQYLMSLQINDRKLPEQSLHFYALDQDEATTRACLPMALVATFGLKPEALQKLGTWHSTQACMDLESLPGVRLKPDMSTSVLRITVPQAWMEYRDPNWAPISEWDQGIAGFLLDYSLNTSASQYSGSGKTTQIGTNGTMGFNAGPWRLRGDFQGSRYQGRNYQRQDFSWSSIYAYRPLPTLGAKLLLGETNLNSKLFDSFRFQGVNLASDDQMLPPSLRGYAPEVVGVAQGNARVTVRQGERVLYETAVPPGPFRIRDINSAVNGKLDVEITEDDGSTQKYQMETASVPYLSRPGYLRYNATVGRPNGYDREDNGPTFATGELSWGINSDWSLFGGGLLTDGYSAIASGIGRNLHQFGVVSLDVTQTRARVPEQEQLTGHSWRVNYAKRFDDYDSEITFAGYRFSERNFMTMDEFLGARNHYLSGRNSKTAYTILANKSFTDMGFSTHLSYTHEDYWDGSATDYIGAHLSRYFDAGSFKGVAMTLSLNQARGQQETNNSLSLSISVPFGASQRLGYDAYLSQGKLRHAASYSKYNHDNSYQLRANSGATGEGMQGYYSQRTSHGDYSFNGSYQSDGSQSLGLALQGGATVTAKGAALHPPTFNGGTRIMLDTEGVAGVPLQNGQVRTNAMGVAVLPAHTSYSRTDVRIDVNRLADDMEASKSVTEATLTEGAIGYRRLTVIQGAKALVTLTLPDGSYPPFGASLQDASGREVAIIADSGFAYLSGIKADSRFQVTWAGNQKCNVILPANLQSEQRYTLRCQPEN</sequence>
<evidence type="ECO:0000256" key="1">
    <source>
        <dbReference type="ARBA" id="ARBA00004571"/>
    </source>
</evidence>
<dbReference type="InterPro" id="IPR037224">
    <property type="entry name" value="PapC_N_sf"/>
</dbReference>
<dbReference type="Gene3D" id="3.10.20.410">
    <property type="match status" value="1"/>
</dbReference>
<dbReference type="Pfam" id="PF00577">
    <property type="entry name" value="Usher"/>
    <property type="match status" value="1"/>
</dbReference>
<keyword evidence="3" id="KW-0813">Transport</keyword>
<comment type="similarity">
    <text evidence="2">Belongs to the fimbrial export usher family.</text>
</comment>
<keyword evidence="6 9" id="KW-0732">Signal</keyword>
<organism evidence="12 13">
    <name type="scientific">Pseudomonas protegens</name>
    <dbReference type="NCBI Taxonomy" id="380021"/>
    <lineage>
        <taxon>Bacteria</taxon>
        <taxon>Pseudomonadati</taxon>
        <taxon>Pseudomonadota</taxon>
        <taxon>Gammaproteobacteria</taxon>
        <taxon>Pseudomonadales</taxon>
        <taxon>Pseudomonadaceae</taxon>
        <taxon>Pseudomonas</taxon>
    </lineage>
</organism>
<dbReference type="Pfam" id="PF13954">
    <property type="entry name" value="PapC_N"/>
    <property type="match status" value="1"/>
</dbReference>
<evidence type="ECO:0000256" key="8">
    <source>
        <dbReference type="ARBA" id="ARBA00023237"/>
    </source>
</evidence>
<keyword evidence="7" id="KW-0472">Membrane</keyword>
<feature type="chain" id="PRO_5030163619" evidence="9">
    <location>
        <begin position="25"/>
        <end position="818"/>
    </location>
</feature>
<dbReference type="Gene3D" id="2.60.40.2610">
    <property type="entry name" value="Outer membrane usher protein FimD, plug domain"/>
    <property type="match status" value="1"/>
</dbReference>